<dbReference type="AlphaFoldDB" id="A0AAV3RYX0"/>
<dbReference type="SUPFAM" id="SSF51445">
    <property type="entry name" value="(Trans)glycosidases"/>
    <property type="match status" value="1"/>
</dbReference>
<dbReference type="SMART" id="SM00768">
    <property type="entry name" value="X8"/>
    <property type="match status" value="1"/>
</dbReference>
<dbReference type="GO" id="GO:0004553">
    <property type="term" value="F:hydrolase activity, hydrolyzing O-glycosyl compounds"/>
    <property type="evidence" value="ECO:0007669"/>
    <property type="project" value="InterPro"/>
</dbReference>
<sequence>MAKGWWLFCSFLVMCLSISVQVECIGVNWGTQSSHSLPPKGVLQMLKDNGIHKVKFFDVETPILKALAGSGLDVMIGVPNHRLADMGDYNKAKQFVKENVTSFNPTSKDGVNITMVGIGNEPFLQAYKDLYINLTLPALENVQRALDEAKLGHIKATIPFNGDIYTAPYTHYVPSAGKFRDDIRDAVLPILKALDKSKAPFMVNIYPYLALYQGQGNFPIDYAFFDGTDAPVIDGEVKYDNLYEANLDTLAAALTGEGFGNMSIIVGEIGWPTDGDINANASMASRFMNGMMKRVASGKGTALRPGYTEIYLFGLLDEDGKSVDPGDFERHWGILTYDGQPKYDFDLKGENKTFVKGVKDVKYLEKKYCIAKADVTDKKALDEAISYACDRTDCTASVPGASCGSLDDNAKASYAFNSYFQTMNQAKENCDFGGLAEITDKDISQGTCKFSIQLADIPATPPTAAPKASSPGATPVEGSASTGRPLQMALALSAIILASIVL</sequence>
<feature type="domain" description="X8" evidence="10">
    <location>
        <begin position="367"/>
        <end position="450"/>
    </location>
</feature>
<evidence type="ECO:0000256" key="6">
    <source>
        <dbReference type="RuleBase" id="RU004335"/>
    </source>
</evidence>
<evidence type="ECO:0000313" key="12">
    <source>
        <dbReference type="Proteomes" id="UP001454036"/>
    </source>
</evidence>
<gene>
    <name evidence="11" type="ORF">LIER_34231</name>
</gene>
<evidence type="ECO:0000256" key="8">
    <source>
        <dbReference type="SAM" id="MobiDB-lite"/>
    </source>
</evidence>
<dbReference type="Pfam" id="PF07983">
    <property type="entry name" value="X8"/>
    <property type="match status" value="1"/>
</dbReference>
<dbReference type="InterPro" id="IPR000490">
    <property type="entry name" value="Glyco_hydro_17"/>
</dbReference>
<dbReference type="Gene3D" id="1.20.58.1040">
    <property type="match status" value="1"/>
</dbReference>
<evidence type="ECO:0000256" key="2">
    <source>
        <dbReference type="ARBA" id="ARBA00022729"/>
    </source>
</evidence>
<reference evidence="11 12" key="1">
    <citation type="submission" date="2024-01" db="EMBL/GenBank/DDBJ databases">
        <title>The complete chloroplast genome sequence of Lithospermum erythrorhizon: insights into the phylogenetic relationship among Boraginaceae species and the maternal lineages of purple gromwells.</title>
        <authorList>
            <person name="Okada T."/>
            <person name="Watanabe K."/>
        </authorList>
    </citation>
    <scope>NUCLEOTIDE SEQUENCE [LARGE SCALE GENOMIC DNA]</scope>
</reference>
<keyword evidence="12" id="KW-1185">Reference proteome</keyword>
<evidence type="ECO:0000256" key="5">
    <source>
        <dbReference type="ARBA" id="ARBA00023295"/>
    </source>
</evidence>
<accession>A0AAV3RYX0</accession>
<keyword evidence="4" id="KW-1015">Disulfide bond</keyword>
<evidence type="ECO:0000256" key="9">
    <source>
        <dbReference type="SAM" id="SignalP"/>
    </source>
</evidence>
<dbReference type="FunFam" id="3.20.20.80:FF:000008">
    <property type="entry name" value="Glucan endo-1,3-beta-glucosidase 5"/>
    <property type="match status" value="1"/>
</dbReference>
<keyword evidence="2 9" id="KW-0732">Signal</keyword>
<dbReference type="EMBL" id="BAABME010014189">
    <property type="protein sequence ID" value="GAA0186943.1"/>
    <property type="molecule type" value="Genomic_DNA"/>
</dbReference>
<dbReference type="PANTHER" id="PTHR32227">
    <property type="entry name" value="GLUCAN ENDO-1,3-BETA-GLUCOSIDASE BG1-RELATED-RELATED"/>
    <property type="match status" value="1"/>
</dbReference>
<evidence type="ECO:0000313" key="11">
    <source>
        <dbReference type="EMBL" id="GAA0186943.1"/>
    </source>
</evidence>
<dbReference type="InterPro" id="IPR012946">
    <property type="entry name" value="X8"/>
</dbReference>
<feature type="chain" id="PRO_5043405334" evidence="9">
    <location>
        <begin position="25"/>
        <end position="502"/>
    </location>
</feature>
<dbReference type="Pfam" id="PF00332">
    <property type="entry name" value="Glyco_hydro_17"/>
    <property type="match status" value="1"/>
</dbReference>
<keyword evidence="5 7" id="KW-0326">Glycosidase</keyword>
<dbReference type="InterPro" id="IPR044965">
    <property type="entry name" value="Glyco_hydro_17_plant"/>
</dbReference>
<proteinExistence type="inferred from homology"/>
<evidence type="ECO:0000256" key="3">
    <source>
        <dbReference type="ARBA" id="ARBA00022801"/>
    </source>
</evidence>
<comment type="caution">
    <text evidence="11">The sequence shown here is derived from an EMBL/GenBank/DDBJ whole genome shotgun (WGS) entry which is preliminary data.</text>
</comment>
<dbReference type="PROSITE" id="PS00587">
    <property type="entry name" value="GLYCOSYL_HYDROL_F17"/>
    <property type="match status" value="1"/>
</dbReference>
<organism evidence="11 12">
    <name type="scientific">Lithospermum erythrorhizon</name>
    <name type="common">Purple gromwell</name>
    <name type="synonym">Lithospermum officinale var. erythrorhizon</name>
    <dbReference type="NCBI Taxonomy" id="34254"/>
    <lineage>
        <taxon>Eukaryota</taxon>
        <taxon>Viridiplantae</taxon>
        <taxon>Streptophyta</taxon>
        <taxon>Embryophyta</taxon>
        <taxon>Tracheophyta</taxon>
        <taxon>Spermatophyta</taxon>
        <taxon>Magnoliopsida</taxon>
        <taxon>eudicotyledons</taxon>
        <taxon>Gunneridae</taxon>
        <taxon>Pentapetalae</taxon>
        <taxon>asterids</taxon>
        <taxon>lamiids</taxon>
        <taxon>Boraginales</taxon>
        <taxon>Boraginaceae</taxon>
        <taxon>Boraginoideae</taxon>
        <taxon>Lithospermeae</taxon>
        <taxon>Lithospermum</taxon>
    </lineage>
</organism>
<dbReference type="Proteomes" id="UP001454036">
    <property type="component" value="Unassembled WGS sequence"/>
</dbReference>
<evidence type="ECO:0000256" key="4">
    <source>
        <dbReference type="ARBA" id="ARBA00023157"/>
    </source>
</evidence>
<comment type="similarity">
    <text evidence="1 6">Belongs to the glycosyl hydrolase 17 family.</text>
</comment>
<feature type="signal peptide" evidence="9">
    <location>
        <begin position="1"/>
        <end position="24"/>
    </location>
</feature>
<protein>
    <submittedName>
        <fullName evidence="11">Glucosidase</fullName>
    </submittedName>
</protein>
<evidence type="ECO:0000256" key="1">
    <source>
        <dbReference type="ARBA" id="ARBA00008773"/>
    </source>
</evidence>
<feature type="region of interest" description="Disordered" evidence="8">
    <location>
        <begin position="461"/>
        <end position="480"/>
    </location>
</feature>
<dbReference type="Gene3D" id="3.20.20.80">
    <property type="entry name" value="Glycosidases"/>
    <property type="match status" value="1"/>
</dbReference>
<feature type="compositionally biased region" description="Low complexity" evidence="8">
    <location>
        <begin position="465"/>
        <end position="475"/>
    </location>
</feature>
<dbReference type="GO" id="GO:0005975">
    <property type="term" value="P:carbohydrate metabolic process"/>
    <property type="evidence" value="ECO:0007669"/>
    <property type="project" value="InterPro"/>
</dbReference>
<dbReference type="InterPro" id="IPR017853">
    <property type="entry name" value="GH"/>
</dbReference>
<evidence type="ECO:0000256" key="7">
    <source>
        <dbReference type="RuleBase" id="RU004336"/>
    </source>
</evidence>
<name>A0AAV3RYX0_LITER</name>
<keyword evidence="3 7" id="KW-0378">Hydrolase</keyword>
<evidence type="ECO:0000259" key="10">
    <source>
        <dbReference type="SMART" id="SM00768"/>
    </source>
</evidence>